<dbReference type="PANTHER" id="PTHR43744">
    <property type="entry name" value="ABC TRANSPORTER PERMEASE PROTEIN MG189-RELATED-RELATED"/>
    <property type="match status" value="1"/>
</dbReference>
<accession>D7CUE0</accession>
<dbReference type="InterPro" id="IPR035906">
    <property type="entry name" value="MetI-like_sf"/>
</dbReference>
<feature type="domain" description="ABC transmembrane type-1" evidence="8">
    <location>
        <begin position="60"/>
        <end position="243"/>
    </location>
</feature>
<keyword evidence="3" id="KW-1003">Cell membrane</keyword>
<dbReference type="PANTHER" id="PTHR43744:SF12">
    <property type="entry name" value="ABC TRANSPORTER PERMEASE PROTEIN MG189-RELATED"/>
    <property type="match status" value="1"/>
</dbReference>
<dbReference type="AlphaFoldDB" id="D7CUE0"/>
<dbReference type="Pfam" id="PF00528">
    <property type="entry name" value="BPD_transp_1"/>
    <property type="match status" value="1"/>
</dbReference>
<evidence type="ECO:0000256" key="3">
    <source>
        <dbReference type="ARBA" id="ARBA00022475"/>
    </source>
</evidence>
<evidence type="ECO:0000313" key="9">
    <source>
        <dbReference type="EMBL" id="ADI15725.1"/>
    </source>
</evidence>
<keyword evidence="10" id="KW-1185">Reference proteome</keyword>
<feature type="transmembrane region" description="Helical" evidence="7">
    <location>
        <begin position="56"/>
        <end position="79"/>
    </location>
</feature>
<keyword evidence="5 7" id="KW-1133">Transmembrane helix</keyword>
<evidence type="ECO:0000256" key="6">
    <source>
        <dbReference type="ARBA" id="ARBA00023136"/>
    </source>
</evidence>
<comment type="similarity">
    <text evidence="7">Belongs to the binding-protein-dependent transport system permease family.</text>
</comment>
<reference evidence="10" key="1">
    <citation type="submission" date="2010-05" db="EMBL/GenBank/DDBJ databases">
        <title>The complete genome of Truepera radiovictris DSM 17093.</title>
        <authorList>
            <consortium name="US DOE Joint Genome Institute (JGI-PGF)"/>
            <person name="Lucas S."/>
            <person name="Copeland A."/>
            <person name="Lapidus A."/>
            <person name="Glavina del Rio T."/>
            <person name="Dalin E."/>
            <person name="Tice H."/>
            <person name="Bruce D."/>
            <person name="Goodwin L."/>
            <person name="Pitluck S."/>
            <person name="Kyrpides N."/>
            <person name="Mavromatis K."/>
            <person name="Ovchinnikova G."/>
            <person name="Munk A.C."/>
            <person name="Detter J.C."/>
            <person name="Han C."/>
            <person name="Tapia R."/>
            <person name="Land M."/>
            <person name="Hauser L."/>
            <person name="Markowitz V."/>
            <person name="Cheng J.-F."/>
            <person name="Hugenholtz P."/>
            <person name="Woyke T."/>
            <person name="Wu D."/>
            <person name="Tindall B."/>
            <person name="Pomrenke H.G."/>
            <person name="Brambilla E."/>
            <person name="Klenk H.-P."/>
            <person name="Eisen J.A."/>
        </authorList>
    </citation>
    <scope>NUCLEOTIDE SEQUENCE [LARGE SCALE GENOMIC DNA]</scope>
    <source>
        <strain evidence="10">DSM 17093 / CIP 108686 / LMG 22925 / RQ-24</strain>
    </source>
</reference>
<dbReference type="KEGG" id="tra:Trad_2619"/>
<dbReference type="Gene3D" id="1.10.3720.10">
    <property type="entry name" value="MetI-like"/>
    <property type="match status" value="1"/>
</dbReference>
<proteinExistence type="inferred from homology"/>
<keyword evidence="2 7" id="KW-0813">Transport</keyword>
<organism evidence="9 10">
    <name type="scientific">Truepera radiovictrix (strain DSM 17093 / CIP 108686 / LMG 22925 / RQ-24)</name>
    <dbReference type="NCBI Taxonomy" id="649638"/>
    <lineage>
        <taxon>Bacteria</taxon>
        <taxon>Thermotogati</taxon>
        <taxon>Deinococcota</taxon>
        <taxon>Deinococci</taxon>
        <taxon>Trueperales</taxon>
        <taxon>Trueperaceae</taxon>
        <taxon>Truepera</taxon>
    </lineage>
</organism>
<feature type="transmembrane region" description="Helical" evidence="7">
    <location>
        <begin position="91"/>
        <end position="111"/>
    </location>
</feature>
<feature type="transmembrane region" description="Helical" evidence="7">
    <location>
        <begin position="178"/>
        <end position="195"/>
    </location>
</feature>
<dbReference type="EMBL" id="CP002049">
    <property type="protein sequence ID" value="ADI15725.1"/>
    <property type="molecule type" value="Genomic_DNA"/>
</dbReference>
<evidence type="ECO:0000256" key="5">
    <source>
        <dbReference type="ARBA" id="ARBA00022989"/>
    </source>
</evidence>
<dbReference type="HOGENOM" id="CLU_016047_1_1_0"/>
<keyword evidence="4 7" id="KW-0812">Transmembrane</keyword>
<dbReference type="GO" id="GO:0005886">
    <property type="term" value="C:plasma membrane"/>
    <property type="evidence" value="ECO:0007669"/>
    <property type="project" value="UniProtKB-SubCell"/>
</dbReference>
<comment type="subcellular location">
    <subcellularLocation>
        <location evidence="1 7">Cell membrane</location>
        <topology evidence="1 7">Multi-pass membrane protein</topology>
    </subcellularLocation>
</comment>
<evidence type="ECO:0000256" key="1">
    <source>
        <dbReference type="ARBA" id="ARBA00004651"/>
    </source>
</evidence>
<dbReference type="SUPFAM" id="SSF161098">
    <property type="entry name" value="MetI-like"/>
    <property type="match status" value="1"/>
</dbReference>
<evidence type="ECO:0000256" key="7">
    <source>
        <dbReference type="RuleBase" id="RU363032"/>
    </source>
</evidence>
<evidence type="ECO:0000256" key="2">
    <source>
        <dbReference type="ARBA" id="ARBA00022448"/>
    </source>
</evidence>
<feature type="transmembrane region" description="Helical" evidence="7">
    <location>
        <begin position="117"/>
        <end position="141"/>
    </location>
</feature>
<dbReference type="Proteomes" id="UP000000379">
    <property type="component" value="Chromosome"/>
</dbReference>
<keyword evidence="6 7" id="KW-0472">Membrane</keyword>
<dbReference type="eggNOG" id="COG0395">
    <property type="taxonomic scope" value="Bacteria"/>
</dbReference>
<dbReference type="CDD" id="cd06261">
    <property type="entry name" value="TM_PBP2"/>
    <property type="match status" value="1"/>
</dbReference>
<reference evidence="9 10" key="2">
    <citation type="journal article" date="2011" name="Stand. Genomic Sci.">
        <title>Complete genome sequence of Truepera radiovictrix type strain (RQ-24).</title>
        <authorList>
            <person name="Ivanova N."/>
            <person name="Rohde C."/>
            <person name="Munk C."/>
            <person name="Nolan M."/>
            <person name="Lucas S."/>
            <person name="Del Rio T.G."/>
            <person name="Tice H."/>
            <person name="Deshpande S."/>
            <person name="Cheng J.F."/>
            <person name="Tapia R."/>
            <person name="Han C."/>
            <person name="Goodwin L."/>
            <person name="Pitluck S."/>
            <person name="Liolios K."/>
            <person name="Mavromatis K."/>
            <person name="Mikhailova N."/>
            <person name="Pati A."/>
            <person name="Chen A."/>
            <person name="Palaniappan K."/>
            <person name="Land M."/>
            <person name="Hauser L."/>
            <person name="Chang Y.J."/>
            <person name="Jeffries C.D."/>
            <person name="Brambilla E."/>
            <person name="Rohde M."/>
            <person name="Goker M."/>
            <person name="Tindall B.J."/>
            <person name="Woyke T."/>
            <person name="Bristow J."/>
            <person name="Eisen J.A."/>
            <person name="Markowitz V."/>
            <person name="Hugenholtz P."/>
            <person name="Kyrpides N.C."/>
            <person name="Klenk H.P."/>
            <person name="Lapidus A."/>
        </authorList>
    </citation>
    <scope>NUCLEOTIDE SEQUENCE [LARGE SCALE GENOMIC DNA]</scope>
    <source>
        <strain evidence="10">DSM 17093 / CIP 108686 / LMG 22925 / RQ-24</strain>
    </source>
</reference>
<dbReference type="PROSITE" id="PS50928">
    <property type="entry name" value="ABC_TM1"/>
    <property type="match status" value="1"/>
</dbReference>
<gene>
    <name evidence="9" type="ordered locus">Trad_2619</name>
</gene>
<evidence type="ECO:0000256" key="4">
    <source>
        <dbReference type="ARBA" id="ARBA00022692"/>
    </source>
</evidence>
<feature type="transmembrane region" description="Helical" evidence="7">
    <location>
        <begin position="222"/>
        <end position="243"/>
    </location>
</feature>
<sequence length="257" mass="28060">MRVMRAITAAFCLFVALPILWLVYAAFLPAEALVQANLATFGVSFDNFAALWGSGLWRALGVSVSATSLVVLGQLTFGLGAAYAIRNGFRLLGLVMVLLALPTELLIIPLYRQLQSLALLDTLAALILPFLASPLVIFLLLQALRRIPRETIEAARLDGAGELTIVGRIVAPMLRPELLATGVLAFASHWNLVLYPRVMTSESLWTVQAVLTELLRTRPFEWGLLGAAALVTSLPILLLYSLFEKRIVQVFEAGFRS</sequence>
<name>D7CUE0_TRURR</name>
<dbReference type="InterPro" id="IPR000515">
    <property type="entry name" value="MetI-like"/>
</dbReference>
<dbReference type="STRING" id="649638.Trad_2619"/>
<evidence type="ECO:0000313" key="10">
    <source>
        <dbReference type="Proteomes" id="UP000000379"/>
    </source>
</evidence>
<evidence type="ECO:0000259" key="8">
    <source>
        <dbReference type="PROSITE" id="PS50928"/>
    </source>
</evidence>
<dbReference type="GO" id="GO:0055085">
    <property type="term" value="P:transmembrane transport"/>
    <property type="evidence" value="ECO:0007669"/>
    <property type="project" value="InterPro"/>
</dbReference>
<protein>
    <submittedName>
        <fullName evidence="9">Binding-protein-dependent transport systems inner membrane component</fullName>
    </submittedName>
</protein>